<dbReference type="InterPro" id="IPR016193">
    <property type="entry name" value="Cytidine_deaminase-like"/>
</dbReference>
<keyword evidence="5" id="KW-1185">Reference proteome</keyword>
<dbReference type="GO" id="GO:0052717">
    <property type="term" value="F:tRNA-specific adenosine-34 deaminase activity"/>
    <property type="evidence" value="ECO:0007669"/>
    <property type="project" value="UniProtKB-EC"/>
</dbReference>
<dbReference type="Gene3D" id="3.40.140.10">
    <property type="entry name" value="Cytidine Deaminase, domain 2"/>
    <property type="match status" value="2"/>
</dbReference>
<dbReference type="InterPro" id="IPR002125">
    <property type="entry name" value="CMP_dCMP_dom"/>
</dbReference>
<dbReference type="OrthoDB" id="1701769at2759"/>
<evidence type="ECO:0000313" key="5">
    <source>
        <dbReference type="Proteomes" id="UP000745764"/>
    </source>
</evidence>
<keyword evidence="1" id="KW-0378">Hydrolase</keyword>
<dbReference type="AlphaFoldDB" id="A0A9N8KEI0"/>
<gene>
    <name evidence="4" type="ORF">AWRI4620_LOCUS2434</name>
</gene>
<organism evidence="4 5">
    <name type="scientific">Aureobasidium uvarum</name>
    <dbReference type="NCBI Taxonomy" id="2773716"/>
    <lineage>
        <taxon>Eukaryota</taxon>
        <taxon>Fungi</taxon>
        <taxon>Dikarya</taxon>
        <taxon>Ascomycota</taxon>
        <taxon>Pezizomycotina</taxon>
        <taxon>Dothideomycetes</taxon>
        <taxon>Dothideomycetidae</taxon>
        <taxon>Dothideales</taxon>
        <taxon>Saccotheciaceae</taxon>
        <taxon>Aureobasidium</taxon>
    </lineage>
</organism>
<dbReference type="PROSITE" id="PS51747">
    <property type="entry name" value="CYT_DCMP_DEAMINASES_2"/>
    <property type="match status" value="1"/>
</dbReference>
<evidence type="ECO:0000256" key="1">
    <source>
        <dbReference type="ARBA" id="ARBA00022801"/>
    </source>
</evidence>
<dbReference type="GO" id="GO:0005737">
    <property type="term" value="C:cytoplasm"/>
    <property type="evidence" value="ECO:0007669"/>
    <property type="project" value="TreeGrafter"/>
</dbReference>
<proteinExistence type="predicted"/>
<dbReference type="CDD" id="cd01285">
    <property type="entry name" value="nucleoside_deaminase"/>
    <property type="match status" value="1"/>
</dbReference>
<dbReference type="SUPFAM" id="SSF53927">
    <property type="entry name" value="Cytidine deaminase-like"/>
    <property type="match status" value="1"/>
</dbReference>
<dbReference type="Pfam" id="PF00383">
    <property type="entry name" value="dCMP_cyt_deam_1"/>
    <property type="match status" value="1"/>
</dbReference>
<dbReference type="GO" id="GO:0005634">
    <property type="term" value="C:nucleus"/>
    <property type="evidence" value="ECO:0007669"/>
    <property type="project" value="TreeGrafter"/>
</dbReference>
<reference evidence="4" key="1">
    <citation type="submission" date="2020-06" db="EMBL/GenBank/DDBJ databases">
        <authorList>
            <person name="Onetto C."/>
        </authorList>
    </citation>
    <scope>NUCLEOTIDE SEQUENCE</scope>
</reference>
<feature type="region of interest" description="Disordered" evidence="2">
    <location>
        <begin position="143"/>
        <end position="170"/>
    </location>
</feature>
<evidence type="ECO:0000313" key="4">
    <source>
        <dbReference type="EMBL" id="CAD0108179.1"/>
    </source>
</evidence>
<dbReference type="PANTHER" id="PTHR11079">
    <property type="entry name" value="CYTOSINE DEAMINASE FAMILY MEMBER"/>
    <property type="match status" value="1"/>
</dbReference>
<sequence>MFSADYPPSPTPSEADMDAMTAHVENRPYHEAFMREAINMAELALASDETPVGCVFVHDGKVIAQGMNGTNVTMNETDLYVTVEPCIMCASVLRQFRIRAVYFGCLNDRFGGCGGPPYKIYGGIYRAEAIMLLRRFYVQENEKAPEPKQKKNRELKTDIMPLVNMKNPEG</sequence>
<comment type="caution">
    <text evidence="4">The sequence shown here is derived from an EMBL/GenBank/DDBJ whole genome shotgun (WGS) entry which is preliminary data.</text>
</comment>
<feature type="compositionally biased region" description="Basic and acidic residues" evidence="2">
    <location>
        <begin position="143"/>
        <end position="157"/>
    </location>
</feature>
<dbReference type="Proteomes" id="UP000745764">
    <property type="component" value="Unassembled WGS sequence"/>
</dbReference>
<name>A0A9N8KEI0_9PEZI</name>
<dbReference type="GO" id="GO:0002100">
    <property type="term" value="P:tRNA wobble adenosine to inosine editing"/>
    <property type="evidence" value="ECO:0007669"/>
    <property type="project" value="InterPro"/>
</dbReference>
<feature type="domain" description="CMP/dCMP-type deaminase" evidence="3">
    <location>
        <begin position="28"/>
        <end position="115"/>
    </location>
</feature>
<accession>A0A9N8KEI0</accession>
<dbReference type="GO" id="GO:0046872">
    <property type="term" value="F:metal ion binding"/>
    <property type="evidence" value="ECO:0007669"/>
    <property type="project" value="UniProtKB-KW"/>
</dbReference>
<dbReference type="PANTHER" id="PTHR11079:SF149">
    <property type="entry name" value="TRNA-SPECIFIC ADENOSINE DEAMINASE 2"/>
    <property type="match status" value="1"/>
</dbReference>
<protein>
    <recommendedName>
        <fullName evidence="3">CMP/dCMP-type deaminase domain-containing protein</fullName>
    </recommendedName>
</protein>
<dbReference type="EMBL" id="CAINUL010000002">
    <property type="protein sequence ID" value="CAD0108179.1"/>
    <property type="molecule type" value="Genomic_DNA"/>
</dbReference>
<evidence type="ECO:0000259" key="3">
    <source>
        <dbReference type="PROSITE" id="PS51747"/>
    </source>
</evidence>
<evidence type="ECO:0000256" key="2">
    <source>
        <dbReference type="SAM" id="MobiDB-lite"/>
    </source>
</evidence>